<comment type="caution">
    <text evidence="1">The sequence shown here is derived from an EMBL/GenBank/DDBJ whole genome shotgun (WGS) entry which is preliminary data.</text>
</comment>
<sequence>GTDAISAQNCLLVNLRNLAGELKRSGRWFVSGCPKVSVIDGIWLDTYVNVTVQAWLDTVLNIPLGGDDGRLRLEPSGVGLVDKCLRRDRWERS</sequence>
<accession>X1BN24</accession>
<protein>
    <submittedName>
        <fullName evidence="1">Uncharacterized protein</fullName>
    </submittedName>
</protein>
<reference evidence="1" key="1">
    <citation type="journal article" date="2014" name="Front. Microbiol.">
        <title>High frequency of phylogenetically diverse reductive dehalogenase-homologous genes in deep subseafloor sedimentary metagenomes.</title>
        <authorList>
            <person name="Kawai M."/>
            <person name="Futagami T."/>
            <person name="Toyoda A."/>
            <person name="Takaki Y."/>
            <person name="Nishi S."/>
            <person name="Hori S."/>
            <person name="Arai W."/>
            <person name="Tsubouchi T."/>
            <person name="Morono Y."/>
            <person name="Uchiyama I."/>
            <person name="Ito T."/>
            <person name="Fujiyama A."/>
            <person name="Inagaki F."/>
            <person name="Takami H."/>
        </authorList>
    </citation>
    <scope>NUCLEOTIDE SEQUENCE</scope>
    <source>
        <strain evidence="1">Expedition CK06-06</strain>
    </source>
</reference>
<name>X1BN24_9ZZZZ</name>
<evidence type="ECO:0000313" key="1">
    <source>
        <dbReference type="EMBL" id="GAG97344.1"/>
    </source>
</evidence>
<gene>
    <name evidence="1" type="ORF">S01H4_45209</name>
</gene>
<dbReference type="AlphaFoldDB" id="X1BN24"/>
<feature type="non-terminal residue" evidence="1">
    <location>
        <position position="1"/>
    </location>
</feature>
<dbReference type="EMBL" id="BART01025150">
    <property type="protein sequence ID" value="GAG97344.1"/>
    <property type="molecule type" value="Genomic_DNA"/>
</dbReference>
<organism evidence="1">
    <name type="scientific">marine sediment metagenome</name>
    <dbReference type="NCBI Taxonomy" id="412755"/>
    <lineage>
        <taxon>unclassified sequences</taxon>
        <taxon>metagenomes</taxon>
        <taxon>ecological metagenomes</taxon>
    </lineage>
</organism>
<proteinExistence type="predicted"/>